<feature type="compositionally biased region" description="Gly residues" evidence="3">
    <location>
        <begin position="121"/>
        <end position="134"/>
    </location>
</feature>
<protein>
    <recommendedName>
        <fullName evidence="5">EF-hand domain-containing protein</fullName>
    </recommendedName>
</protein>
<name>A0ABV2TP33_9RHOO</name>
<evidence type="ECO:0000256" key="1">
    <source>
        <dbReference type="ARBA" id="ARBA00022723"/>
    </source>
</evidence>
<keyword evidence="2" id="KW-0677">Repeat</keyword>
<dbReference type="PANTHER" id="PTHR10827:SF98">
    <property type="entry name" value="45 KDA CALCIUM-BINDING PROTEIN"/>
    <property type="match status" value="1"/>
</dbReference>
<dbReference type="RefSeq" id="WP_354602138.1">
    <property type="nucleotide sequence ID" value="NZ_JBEWZI010000020.1"/>
</dbReference>
<evidence type="ECO:0000256" key="3">
    <source>
        <dbReference type="SAM" id="MobiDB-lite"/>
    </source>
</evidence>
<evidence type="ECO:0000256" key="2">
    <source>
        <dbReference type="ARBA" id="ARBA00022737"/>
    </source>
</evidence>
<dbReference type="InterPro" id="IPR002048">
    <property type="entry name" value="EF_hand_dom"/>
</dbReference>
<dbReference type="InterPro" id="IPR018247">
    <property type="entry name" value="EF_Hand_1_Ca_BS"/>
</dbReference>
<dbReference type="Gene3D" id="1.10.238.10">
    <property type="entry name" value="EF-hand"/>
    <property type="match status" value="2"/>
</dbReference>
<dbReference type="InterPro" id="IPR011992">
    <property type="entry name" value="EF-hand-dom_pair"/>
</dbReference>
<dbReference type="SUPFAM" id="SSF47473">
    <property type="entry name" value="EF-hand"/>
    <property type="match status" value="1"/>
</dbReference>
<feature type="region of interest" description="Disordered" evidence="3">
    <location>
        <begin position="102"/>
        <end position="137"/>
    </location>
</feature>
<feature type="chain" id="PRO_5046711101" description="EF-hand domain-containing protein" evidence="4">
    <location>
        <begin position="27"/>
        <end position="201"/>
    </location>
</feature>
<proteinExistence type="predicted"/>
<reference evidence="6 7" key="1">
    <citation type="submission" date="2024-07" db="EMBL/GenBank/DDBJ databases">
        <title>Uliginosibacterium flavum JJ3220;KACC:17644.</title>
        <authorList>
            <person name="Kim M.K."/>
        </authorList>
    </citation>
    <scope>NUCLEOTIDE SEQUENCE [LARGE SCALE GENOMIC DNA]</scope>
    <source>
        <strain evidence="6 7">KACC:17644</strain>
    </source>
</reference>
<feature type="domain" description="EF-hand" evidence="5">
    <location>
        <begin position="42"/>
        <end position="77"/>
    </location>
</feature>
<dbReference type="EMBL" id="JBEWZI010000020">
    <property type="protein sequence ID" value="MET7015679.1"/>
    <property type="molecule type" value="Genomic_DNA"/>
</dbReference>
<keyword evidence="7" id="KW-1185">Reference proteome</keyword>
<feature type="signal peptide" evidence="4">
    <location>
        <begin position="1"/>
        <end position="26"/>
    </location>
</feature>
<evidence type="ECO:0000259" key="5">
    <source>
        <dbReference type="PROSITE" id="PS50222"/>
    </source>
</evidence>
<gene>
    <name evidence="6" type="ORF">ABXR19_15925</name>
</gene>
<evidence type="ECO:0000313" key="6">
    <source>
        <dbReference type="EMBL" id="MET7015679.1"/>
    </source>
</evidence>
<dbReference type="PANTHER" id="PTHR10827">
    <property type="entry name" value="RETICULOCALBIN"/>
    <property type="match status" value="1"/>
</dbReference>
<feature type="region of interest" description="Disordered" evidence="3">
    <location>
        <begin position="182"/>
        <end position="201"/>
    </location>
</feature>
<comment type="caution">
    <text evidence="6">The sequence shown here is derived from an EMBL/GenBank/DDBJ whole genome shotgun (WGS) entry which is preliminary data.</text>
</comment>
<dbReference type="PROSITE" id="PS00018">
    <property type="entry name" value="EF_HAND_1"/>
    <property type="match status" value="1"/>
</dbReference>
<feature type="domain" description="EF-hand" evidence="5">
    <location>
        <begin position="78"/>
        <end position="104"/>
    </location>
</feature>
<organism evidence="6 7">
    <name type="scientific">Uliginosibacterium flavum</name>
    <dbReference type="NCBI Taxonomy" id="1396831"/>
    <lineage>
        <taxon>Bacteria</taxon>
        <taxon>Pseudomonadati</taxon>
        <taxon>Pseudomonadota</taxon>
        <taxon>Betaproteobacteria</taxon>
        <taxon>Rhodocyclales</taxon>
        <taxon>Zoogloeaceae</taxon>
        <taxon>Uliginosibacterium</taxon>
    </lineage>
</organism>
<dbReference type="Proteomes" id="UP001549691">
    <property type="component" value="Unassembled WGS sequence"/>
</dbReference>
<keyword evidence="4" id="KW-0732">Signal</keyword>
<accession>A0ABV2TP33</accession>
<evidence type="ECO:0000256" key="4">
    <source>
        <dbReference type="SAM" id="SignalP"/>
    </source>
</evidence>
<dbReference type="PROSITE" id="PS50222">
    <property type="entry name" value="EF_HAND_2"/>
    <property type="match status" value="2"/>
</dbReference>
<sequence>MKANLKTLLTVAGLSLATLSAATAIAQPGPGRGPGAGLTATQPQGHALERFQAADANKDGFLTKEEADKGMPGMASRFAAIDTNQDGKLTSDEFQAMRGNMRGKGRPQGAGPQAASSGPLQGMGPGSRMGGGSSGMQRTGMRAQGGLCINADTDKDGFVSRAEAEKLNRPNALSRFDALDTNKDGKLSTEERATCPAIARR</sequence>
<keyword evidence="1" id="KW-0479">Metal-binding</keyword>
<feature type="compositionally biased region" description="Basic and acidic residues" evidence="3">
    <location>
        <begin position="182"/>
        <end position="193"/>
    </location>
</feature>
<dbReference type="Pfam" id="PF13202">
    <property type="entry name" value="EF-hand_5"/>
    <property type="match status" value="4"/>
</dbReference>
<evidence type="ECO:0000313" key="7">
    <source>
        <dbReference type="Proteomes" id="UP001549691"/>
    </source>
</evidence>